<name>A0A6S6SKP8_9BACT</name>
<dbReference type="PANTHER" id="PTHR30469">
    <property type="entry name" value="MULTIDRUG RESISTANCE PROTEIN MDTA"/>
    <property type="match status" value="1"/>
</dbReference>
<dbReference type="EMBL" id="CACVAQ010000107">
    <property type="protein sequence ID" value="CAA6805391.1"/>
    <property type="molecule type" value="Genomic_DNA"/>
</dbReference>
<gene>
    <name evidence="1" type="ORF">HELGO_WM33820</name>
</gene>
<reference evidence="1" key="1">
    <citation type="submission" date="2020-01" db="EMBL/GenBank/DDBJ databases">
        <authorList>
            <person name="Meier V. D."/>
            <person name="Meier V D."/>
        </authorList>
    </citation>
    <scope>NUCLEOTIDE SEQUENCE</scope>
    <source>
        <strain evidence="1">HLG_WM_MAG_10</strain>
    </source>
</reference>
<accession>A0A6S6SKP8</accession>
<dbReference type="GO" id="GO:0015562">
    <property type="term" value="F:efflux transmembrane transporter activity"/>
    <property type="evidence" value="ECO:0007669"/>
    <property type="project" value="TreeGrafter"/>
</dbReference>
<organism evidence="1">
    <name type="scientific">uncultured Aureispira sp</name>
    <dbReference type="NCBI Taxonomy" id="1331704"/>
    <lineage>
        <taxon>Bacteria</taxon>
        <taxon>Pseudomonadati</taxon>
        <taxon>Bacteroidota</taxon>
        <taxon>Saprospiria</taxon>
        <taxon>Saprospirales</taxon>
        <taxon>Saprospiraceae</taxon>
        <taxon>Aureispira</taxon>
        <taxon>environmental samples</taxon>
    </lineage>
</organism>
<dbReference type="AlphaFoldDB" id="A0A6S6SKP8"/>
<sequence>MNKAVRKISVVVGFVILIGGIYLASKIGKSGAAETKQTNTEALGVATAKTNYVYTLEVANETLSSEVVISGKVIPRQKIDLYSEVTGTLKKAGKEFREGIPFRANELMLTLDDTEAQLELQAAKSQLYSAIIGLLPDLENDYPENVAVWKAYVDAFDIKRPIQALPKTKNAREKLYVGARNIENQYINIKRQEYRLTKYKIYAPFDGVLSNASTYEGALVRSGQKLGELTHPSRYELEAAVSLYDVQFFKKGNKVNLYSEATNENWSGTVNRFGKMIEEKTQTQKIFITINSSKLNEGMFLNGKIATKSLENVVALPRKLLINNNNIYTVENGKLDLKQIEVVKIDNNQMYVRGLENGTKVLAQAVLGGYKGMPVQVIQ</sequence>
<evidence type="ECO:0000313" key="1">
    <source>
        <dbReference type="EMBL" id="CAA6805391.1"/>
    </source>
</evidence>
<dbReference type="GO" id="GO:1990281">
    <property type="term" value="C:efflux pump complex"/>
    <property type="evidence" value="ECO:0007669"/>
    <property type="project" value="TreeGrafter"/>
</dbReference>
<protein>
    <submittedName>
        <fullName evidence="1">Uncharacterized protein</fullName>
    </submittedName>
</protein>
<dbReference type="Gene3D" id="2.40.420.20">
    <property type="match status" value="1"/>
</dbReference>
<dbReference type="Gene3D" id="2.40.50.100">
    <property type="match status" value="1"/>
</dbReference>
<dbReference type="SUPFAM" id="SSF111369">
    <property type="entry name" value="HlyD-like secretion proteins"/>
    <property type="match status" value="1"/>
</dbReference>
<dbReference type="Gene3D" id="1.10.287.470">
    <property type="entry name" value="Helix hairpin bin"/>
    <property type="match status" value="1"/>
</dbReference>
<dbReference type="Gene3D" id="2.40.30.170">
    <property type="match status" value="1"/>
</dbReference>
<proteinExistence type="predicted"/>